<keyword evidence="3" id="KW-0597">Phosphoprotein</keyword>
<dbReference type="Pfam" id="PF07690">
    <property type="entry name" value="MFS_1"/>
    <property type="match status" value="1"/>
</dbReference>
<protein>
    <recommendedName>
        <fullName evidence="5">Carrier domain-containing protein</fullName>
    </recommendedName>
</protein>
<dbReference type="InterPro" id="IPR036259">
    <property type="entry name" value="MFS_trans_sf"/>
</dbReference>
<dbReference type="Pfam" id="PF00550">
    <property type="entry name" value="PP-binding"/>
    <property type="match status" value="1"/>
</dbReference>
<keyword evidence="4" id="KW-1133">Transmembrane helix</keyword>
<feature type="domain" description="Carrier" evidence="5">
    <location>
        <begin position="284"/>
        <end position="360"/>
    </location>
</feature>
<keyword evidence="2" id="KW-0596">Phosphopantetheine</keyword>
<dbReference type="PANTHER" id="PTHR43439">
    <property type="entry name" value="PHENYLACETATE-COENZYME A LIGASE"/>
    <property type="match status" value="1"/>
</dbReference>
<feature type="transmembrane region" description="Helical" evidence="4">
    <location>
        <begin position="564"/>
        <end position="583"/>
    </location>
</feature>
<feature type="transmembrane region" description="Helical" evidence="4">
    <location>
        <begin position="636"/>
        <end position="658"/>
    </location>
</feature>
<sequence length="778" mass="85628">MHVKAGVEVTMLPPSLIVDLARNDHYLENLSKMSSVVFSGGPLPESTGKLIAERTVLSGGYGASETSAVPQLPKDREDWAWFRFDVDESGLEFRERDNGLFEMVICRHNDPVRQLSQPVFFTIPELQHFETKDLFAPHPSKPGLWKYISRLDDLLILSNGEKVNPVVFEGTVGGVAGVKGCLMIGQGRFQPILLVEPVSFDREQKEMLESIWPVVMTANRSMPAHGRVLKDNIMFALPDKPLPRAGKGTIQRRAANELYSGEIDAMFLSLGSGTGRSDSTLNLSSLGATRETLQTFISNHLHLDDVTATTDFFALGMDSLQVINIVRVINAANPTKAVDAKDIYDHPTVESLAGLLHQDSKKPAGRFALFSMNDDYQSDDEDLEDSWLAMEQLYRQVESSMSPEAGNSKSGVRRWFRSSNDEAGPVVPPDGGTVAWLQVLAMFLVNLNNWGLVNSFGVFQAYYAGNPHFSAYSDTDIAWIGTLQGALLLIVGIISGPLFDKGFLRTIMLGASIGLVFALMMLSLATRYYEVMLTQGLLCGICSGLLYIPSIALIPVYFKRRRGLALGMATGGGPVGGVVYPIVFTRLLEEIGFSWAVRTIGFIALLTLGIAVLLTKPLSARAARELFERSAWGEQGYIFITAAAFFLLAGMFVPYFLAPQFASSMGVEEPTSYYTLSIISAAQFFGRLLPAWASDIRRQRYWGPEASLWAGDLGMAILGFCWIAVHNLGGYIPWLVLYGFFSGGEEDQVMKCWYGERTQELQKKRGVPDVGEALAKSE</sequence>
<organism evidence="6 7">
    <name type="scientific">Zasmidium cellare</name>
    <name type="common">Wine cellar mold</name>
    <name type="synonym">Racodium cellare</name>
    <dbReference type="NCBI Taxonomy" id="395010"/>
    <lineage>
        <taxon>Eukaryota</taxon>
        <taxon>Fungi</taxon>
        <taxon>Dikarya</taxon>
        <taxon>Ascomycota</taxon>
        <taxon>Pezizomycotina</taxon>
        <taxon>Dothideomycetes</taxon>
        <taxon>Dothideomycetidae</taxon>
        <taxon>Mycosphaerellales</taxon>
        <taxon>Mycosphaerellaceae</taxon>
        <taxon>Zasmidium</taxon>
    </lineage>
</organism>
<dbReference type="InterPro" id="IPR020806">
    <property type="entry name" value="PKS_PP-bd"/>
</dbReference>
<evidence type="ECO:0000313" key="7">
    <source>
        <dbReference type="Proteomes" id="UP001305779"/>
    </source>
</evidence>
<proteinExistence type="predicted"/>
<dbReference type="InterPro" id="IPR042099">
    <property type="entry name" value="ANL_N_sf"/>
</dbReference>
<keyword evidence="4" id="KW-0472">Membrane</keyword>
<evidence type="ECO:0000259" key="5">
    <source>
        <dbReference type="PROSITE" id="PS50075"/>
    </source>
</evidence>
<feature type="transmembrane region" description="Helical" evidence="4">
    <location>
        <begin position="673"/>
        <end position="694"/>
    </location>
</feature>
<dbReference type="InterPro" id="IPR009081">
    <property type="entry name" value="PP-bd_ACP"/>
</dbReference>
<feature type="transmembrane region" description="Helical" evidence="4">
    <location>
        <begin position="595"/>
        <end position="615"/>
    </location>
</feature>
<dbReference type="SMART" id="SM00823">
    <property type="entry name" value="PKS_PP"/>
    <property type="match status" value="1"/>
</dbReference>
<dbReference type="PANTHER" id="PTHR43439:SF2">
    <property type="entry name" value="ENZYME, PUTATIVE (JCVI)-RELATED"/>
    <property type="match status" value="1"/>
</dbReference>
<dbReference type="Gene3D" id="1.10.1200.10">
    <property type="entry name" value="ACP-like"/>
    <property type="match status" value="1"/>
</dbReference>
<reference evidence="6 7" key="1">
    <citation type="journal article" date="2023" name="G3 (Bethesda)">
        <title>A chromosome-level genome assembly of Zasmidium syzygii isolated from banana leaves.</title>
        <authorList>
            <person name="van Westerhoven A.C."/>
            <person name="Mehrabi R."/>
            <person name="Talebi R."/>
            <person name="Steentjes M.B.F."/>
            <person name="Corcolon B."/>
            <person name="Chong P.A."/>
            <person name="Kema G.H.J."/>
            <person name="Seidl M.F."/>
        </authorList>
    </citation>
    <scope>NUCLEOTIDE SEQUENCE [LARGE SCALE GENOMIC DNA]</scope>
    <source>
        <strain evidence="6 7">P124</strain>
    </source>
</reference>
<keyword evidence="4" id="KW-0812">Transmembrane</keyword>
<feature type="transmembrane region" description="Helical" evidence="4">
    <location>
        <begin position="535"/>
        <end position="557"/>
    </location>
</feature>
<dbReference type="InterPro" id="IPR036736">
    <property type="entry name" value="ACP-like_sf"/>
</dbReference>
<keyword evidence="7" id="KW-1185">Reference proteome</keyword>
<dbReference type="Gene3D" id="3.40.50.12780">
    <property type="entry name" value="N-terminal domain of ligase-like"/>
    <property type="match status" value="1"/>
</dbReference>
<dbReference type="SUPFAM" id="SSF47336">
    <property type="entry name" value="ACP-like"/>
    <property type="match status" value="1"/>
</dbReference>
<feature type="transmembrane region" description="Helical" evidence="4">
    <location>
        <begin position="506"/>
        <end position="529"/>
    </location>
</feature>
<dbReference type="Proteomes" id="UP001305779">
    <property type="component" value="Unassembled WGS sequence"/>
</dbReference>
<dbReference type="Gene3D" id="1.20.1250.20">
    <property type="entry name" value="MFS general substrate transporter like domains"/>
    <property type="match status" value="2"/>
</dbReference>
<dbReference type="Pfam" id="PF23562">
    <property type="entry name" value="AMP-binding_C_3"/>
    <property type="match status" value="1"/>
</dbReference>
<comment type="caution">
    <text evidence="6">The sequence shown here is derived from an EMBL/GenBank/DDBJ whole genome shotgun (WGS) entry which is preliminary data.</text>
</comment>
<evidence type="ECO:0000256" key="1">
    <source>
        <dbReference type="ARBA" id="ARBA00004141"/>
    </source>
</evidence>
<accession>A0ABR0EHT8</accession>
<gene>
    <name evidence="6" type="ORF">PRZ48_006882</name>
</gene>
<feature type="transmembrane region" description="Helical" evidence="4">
    <location>
        <begin position="706"/>
        <end position="725"/>
    </location>
</feature>
<feature type="transmembrane region" description="Helical" evidence="4">
    <location>
        <begin position="477"/>
        <end position="499"/>
    </location>
</feature>
<dbReference type="PROSITE" id="PS50075">
    <property type="entry name" value="CARRIER"/>
    <property type="match status" value="1"/>
</dbReference>
<dbReference type="EMBL" id="JAXOVC010000005">
    <property type="protein sequence ID" value="KAK4501076.1"/>
    <property type="molecule type" value="Genomic_DNA"/>
</dbReference>
<name>A0ABR0EHT8_ZASCE</name>
<dbReference type="InterPro" id="IPR011701">
    <property type="entry name" value="MFS"/>
</dbReference>
<comment type="subcellular location">
    <subcellularLocation>
        <location evidence="1">Membrane</location>
        <topology evidence="1">Multi-pass membrane protein</topology>
    </subcellularLocation>
</comment>
<evidence type="ECO:0000256" key="4">
    <source>
        <dbReference type="SAM" id="Phobius"/>
    </source>
</evidence>
<dbReference type="SMART" id="SM01294">
    <property type="entry name" value="PKS_PP_betabranch"/>
    <property type="match status" value="1"/>
</dbReference>
<evidence type="ECO:0000256" key="2">
    <source>
        <dbReference type="ARBA" id="ARBA00022450"/>
    </source>
</evidence>
<dbReference type="InterPro" id="IPR051414">
    <property type="entry name" value="Adenylate-forming_Reductase"/>
</dbReference>
<evidence type="ECO:0000256" key="3">
    <source>
        <dbReference type="ARBA" id="ARBA00022553"/>
    </source>
</evidence>
<evidence type="ECO:0000313" key="6">
    <source>
        <dbReference type="EMBL" id="KAK4501076.1"/>
    </source>
</evidence>
<dbReference type="SUPFAM" id="SSF56801">
    <property type="entry name" value="Acetyl-CoA synthetase-like"/>
    <property type="match status" value="1"/>
</dbReference>
<dbReference type="SUPFAM" id="SSF103473">
    <property type="entry name" value="MFS general substrate transporter"/>
    <property type="match status" value="1"/>
</dbReference>